<organism evidence="1 2">
    <name type="scientific">Pyrus ussuriensis x Pyrus communis</name>
    <dbReference type="NCBI Taxonomy" id="2448454"/>
    <lineage>
        <taxon>Eukaryota</taxon>
        <taxon>Viridiplantae</taxon>
        <taxon>Streptophyta</taxon>
        <taxon>Embryophyta</taxon>
        <taxon>Tracheophyta</taxon>
        <taxon>Spermatophyta</taxon>
        <taxon>Magnoliopsida</taxon>
        <taxon>eudicotyledons</taxon>
        <taxon>Gunneridae</taxon>
        <taxon>Pentapetalae</taxon>
        <taxon>rosids</taxon>
        <taxon>fabids</taxon>
        <taxon>Rosales</taxon>
        <taxon>Rosaceae</taxon>
        <taxon>Amygdaloideae</taxon>
        <taxon>Maleae</taxon>
        <taxon>Pyrus</taxon>
    </lineage>
</organism>
<evidence type="ECO:0000313" key="1">
    <source>
        <dbReference type="EMBL" id="KAB2629702.1"/>
    </source>
</evidence>
<accession>A0A5N5HU61</accession>
<dbReference type="AlphaFoldDB" id="A0A5N5HU61"/>
<reference evidence="1 2" key="1">
    <citation type="submission" date="2019-09" db="EMBL/GenBank/DDBJ databases">
        <authorList>
            <person name="Ou C."/>
        </authorList>
    </citation>
    <scope>NUCLEOTIDE SEQUENCE [LARGE SCALE GENOMIC DNA]</scope>
    <source>
        <strain evidence="1">S2</strain>
        <tissue evidence="1">Leaf</tissue>
    </source>
</reference>
<proteinExistence type="predicted"/>
<name>A0A5N5HU61_9ROSA</name>
<comment type="caution">
    <text evidence="1">The sequence shown here is derived from an EMBL/GenBank/DDBJ whole genome shotgun (WGS) entry which is preliminary data.</text>
</comment>
<reference evidence="2" key="2">
    <citation type="submission" date="2019-10" db="EMBL/GenBank/DDBJ databases">
        <title>A de novo genome assembly of a pear dwarfing rootstock.</title>
        <authorList>
            <person name="Wang F."/>
            <person name="Wang J."/>
            <person name="Li S."/>
            <person name="Zhang Y."/>
            <person name="Fang M."/>
            <person name="Ma L."/>
            <person name="Zhao Y."/>
            <person name="Jiang S."/>
        </authorList>
    </citation>
    <scope>NUCLEOTIDE SEQUENCE [LARGE SCALE GENOMIC DNA]</scope>
</reference>
<dbReference type="EMBL" id="SMOL01000148">
    <property type="protein sequence ID" value="KAB2629702.1"/>
    <property type="molecule type" value="Genomic_DNA"/>
</dbReference>
<reference evidence="1 2" key="3">
    <citation type="submission" date="2019-11" db="EMBL/GenBank/DDBJ databases">
        <title>A de novo genome assembly of a pear dwarfing rootstock.</title>
        <authorList>
            <person name="Wang F."/>
            <person name="Wang J."/>
            <person name="Li S."/>
            <person name="Zhang Y."/>
            <person name="Fang M."/>
            <person name="Ma L."/>
            <person name="Zhao Y."/>
            <person name="Jiang S."/>
        </authorList>
    </citation>
    <scope>NUCLEOTIDE SEQUENCE [LARGE SCALE GENOMIC DNA]</scope>
    <source>
        <strain evidence="1">S2</strain>
        <tissue evidence="1">Leaf</tissue>
    </source>
</reference>
<evidence type="ECO:0000313" key="2">
    <source>
        <dbReference type="Proteomes" id="UP000327157"/>
    </source>
</evidence>
<protein>
    <submittedName>
        <fullName evidence="1">Uncharacterized protein</fullName>
    </submittedName>
</protein>
<sequence length="122" mass="14128">MTATKLPISSKKLTQRIDKLRGSLTSWRDFSLNPVWVSLENTLVRFFKLFRYVFVHCMPDLVMVGCSFNPGDKFLKFLERVVSFRLILSYHRPPNGPVKVVFLLRVVLLWIAHRAQAPPPEG</sequence>
<dbReference type="Proteomes" id="UP000327157">
    <property type="component" value="Chromosome 8"/>
</dbReference>
<keyword evidence="2" id="KW-1185">Reference proteome</keyword>
<gene>
    <name evidence="1" type="ORF">D8674_034497</name>
</gene>